<dbReference type="Proteomes" id="UP001177212">
    <property type="component" value="Unassembled WGS sequence"/>
</dbReference>
<dbReference type="RefSeq" id="WP_305471755.1">
    <property type="nucleotide sequence ID" value="NZ_JAUYVT010000004.1"/>
</dbReference>
<name>A0ABT9FCF9_9GAMM</name>
<keyword evidence="2" id="KW-1185">Reference proteome</keyword>
<comment type="caution">
    <text evidence="1">The sequence shown here is derived from an EMBL/GenBank/DDBJ whole genome shotgun (WGS) entry which is preliminary data.</text>
</comment>
<dbReference type="EMBL" id="JAUYVT010000004">
    <property type="protein sequence ID" value="MDP2564478.1"/>
    <property type="molecule type" value="Genomic_DNA"/>
</dbReference>
<proteinExistence type="predicted"/>
<gene>
    <name evidence="1" type="ORF">Q8W34_07515</name>
</gene>
<evidence type="ECO:0000313" key="2">
    <source>
        <dbReference type="Proteomes" id="UP001177212"/>
    </source>
</evidence>
<protein>
    <submittedName>
        <fullName evidence="1">Uncharacterized protein</fullName>
    </submittedName>
</protein>
<sequence length="390" mass="45162">MEKTSRPKQSENAHLEVLEKQIGLFYKIIGIFHPEITFWEAEKQDLFCMLFFKKSFLEAKIENLSKKTDSITRLVMDYGDVENAKKMLVNITLSEQHIENIFNKMPSITTCVPTTKEARKLNKLICKIAEEKEIAINQIFSPNEIPLRIQSFKHSSFKCYSWEWSQSNGFTQLATIYDDNENEINVELDRSFFHNAELSPFNYANLDNMTAFQLNHDGFDVEACLINKTDNTKKTTLITGASLDSHKALLDKLSSFQKRHKGNNWNDLIVRALNKDSSKNCKYIHSHNLPNERMAKSFKLLNSKHKIRFALFQSLDNELLFIHSDFLSSQLPINKIAAIVTKNPECTHLQLTSTQNPAIHSSWHFAGSEYEDIKRYFKNLSFPVHAIHTF</sequence>
<organism evidence="1 2">
    <name type="scientific">Pseudoalteromonas marina</name>
    <dbReference type="NCBI Taxonomy" id="267375"/>
    <lineage>
        <taxon>Bacteria</taxon>
        <taxon>Pseudomonadati</taxon>
        <taxon>Pseudomonadota</taxon>
        <taxon>Gammaproteobacteria</taxon>
        <taxon>Alteromonadales</taxon>
        <taxon>Pseudoalteromonadaceae</taxon>
        <taxon>Pseudoalteromonas</taxon>
    </lineage>
</organism>
<evidence type="ECO:0000313" key="1">
    <source>
        <dbReference type="EMBL" id="MDP2564478.1"/>
    </source>
</evidence>
<reference evidence="1" key="1">
    <citation type="submission" date="2023-07" db="EMBL/GenBank/DDBJ databases">
        <title>Genome content predicts the carbon catabolic preferences of heterotrophic bacteria.</title>
        <authorList>
            <person name="Gralka M."/>
        </authorList>
    </citation>
    <scope>NUCLEOTIDE SEQUENCE</scope>
    <source>
        <strain evidence="1">4G09</strain>
    </source>
</reference>
<accession>A0ABT9FCF9</accession>